<feature type="domain" description="Sodium/calcium exchanger membrane region" evidence="6">
    <location>
        <begin position="2"/>
        <end position="96"/>
    </location>
</feature>
<dbReference type="AlphaFoldDB" id="A0A1Q8YK72"/>
<feature type="transmembrane region" description="Helical" evidence="5">
    <location>
        <begin position="75"/>
        <end position="94"/>
    </location>
</feature>
<evidence type="ECO:0000256" key="5">
    <source>
        <dbReference type="SAM" id="Phobius"/>
    </source>
</evidence>
<evidence type="ECO:0000256" key="1">
    <source>
        <dbReference type="ARBA" id="ARBA00004141"/>
    </source>
</evidence>
<dbReference type="EMBL" id="MSYM01000004">
    <property type="protein sequence ID" value="OLP08365.1"/>
    <property type="molecule type" value="Genomic_DNA"/>
</dbReference>
<dbReference type="GO" id="GO:0006874">
    <property type="term" value="P:intracellular calcium ion homeostasis"/>
    <property type="evidence" value="ECO:0007669"/>
    <property type="project" value="TreeGrafter"/>
</dbReference>
<proteinExistence type="predicted"/>
<name>A0A1Q8YK72_9BURK</name>
<dbReference type="InterPro" id="IPR004481">
    <property type="entry name" value="K/Na/Ca-exchanger"/>
</dbReference>
<dbReference type="InterPro" id="IPR044880">
    <property type="entry name" value="NCX_ion-bd_dom_sf"/>
</dbReference>
<dbReference type="GO" id="GO:0005262">
    <property type="term" value="F:calcium channel activity"/>
    <property type="evidence" value="ECO:0007669"/>
    <property type="project" value="TreeGrafter"/>
</dbReference>
<evidence type="ECO:0000313" key="8">
    <source>
        <dbReference type="Proteomes" id="UP000185911"/>
    </source>
</evidence>
<organism evidence="7 8">
    <name type="scientific">Rhodoferax antarcticus ANT.BR</name>
    <dbReference type="NCBI Taxonomy" id="1111071"/>
    <lineage>
        <taxon>Bacteria</taxon>
        <taxon>Pseudomonadati</taxon>
        <taxon>Pseudomonadota</taxon>
        <taxon>Betaproteobacteria</taxon>
        <taxon>Burkholderiales</taxon>
        <taxon>Comamonadaceae</taxon>
        <taxon>Rhodoferax</taxon>
    </lineage>
</organism>
<dbReference type="PANTHER" id="PTHR10846:SF8">
    <property type="entry name" value="INNER MEMBRANE PROTEIN YRBG"/>
    <property type="match status" value="1"/>
</dbReference>
<sequence>MSFGISPLVVGLAIVALGTSAPEVAVSVGAVLDGNTDIAVGNVVGSSICNVLFIVGISALIAPPVVNIQLIRQEVPILLGASLLLLAYTMFLVVQSRRETQAAKDEFSEAIQPTRARA</sequence>
<keyword evidence="2 5" id="KW-0812">Transmembrane</keyword>
<keyword evidence="8" id="KW-1185">Reference proteome</keyword>
<keyword evidence="4 5" id="KW-0472">Membrane</keyword>
<evidence type="ECO:0000256" key="3">
    <source>
        <dbReference type="ARBA" id="ARBA00022989"/>
    </source>
</evidence>
<evidence type="ECO:0000259" key="6">
    <source>
        <dbReference type="Pfam" id="PF01699"/>
    </source>
</evidence>
<evidence type="ECO:0000256" key="4">
    <source>
        <dbReference type="ARBA" id="ARBA00023136"/>
    </source>
</evidence>
<accession>A0A1Q8YK72</accession>
<dbReference type="GO" id="GO:0005886">
    <property type="term" value="C:plasma membrane"/>
    <property type="evidence" value="ECO:0007669"/>
    <property type="project" value="TreeGrafter"/>
</dbReference>
<dbReference type="Pfam" id="PF01699">
    <property type="entry name" value="Na_Ca_ex"/>
    <property type="match status" value="1"/>
</dbReference>
<dbReference type="RefSeq" id="WP_241838953.1">
    <property type="nucleotide sequence ID" value="NZ_MSYM01000004.1"/>
</dbReference>
<reference evidence="7 8" key="1">
    <citation type="submission" date="2017-01" db="EMBL/GenBank/DDBJ databases">
        <title>Genome sequence of Rhodoferax antarcticus ANT.BR, a psychrophilic purple nonsulfur bacterium from an Antarctic microbial mat.</title>
        <authorList>
            <person name="Baker J."/>
            <person name="Riester C."/>
            <person name="Skinner B."/>
            <person name="Newell A."/>
            <person name="Swingley W."/>
            <person name="Madigan M."/>
            <person name="Jung D."/>
            <person name="Asao M."/>
            <person name="Chen M."/>
            <person name="Loughlin P."/>
            <person name="Pan H."/>
            <person name="Lin S."/>
            <person name="Li N."/>
            <person name="Shaw J."/>
            <person name="Prado M."/>
            <person name="Sherman C."/>
            <person name="Li X."/>
            <person name="Tang J."/>
            <person name="Blankenship R."/>
            <person name="Zhao T."/>
            <person name="Touchman J."/>
            <person name="Sattley M."/>
        </authorList>
    </citation>
    <scope>NUCLEOTIDE SEQUENCE [LARGE SCALE GENOMIC DNA]</scope>
    <source>
        <strain evidence="7 8">ANT.BR</strain>
    </source>
</reference>
<dbReference type="Proteomes" id="UP000185911">
    <property type="component" value="Unassembled WGS sequence"/>
</dbReference>
<dbReference type="GO" id="GO:0008273">
    <property type="term" value="F:calcium, potassium:sodium antiporter activity"/>
    <property type="evidence" value="ECO:0007669"/>
    <property type="project" value="TreeGrafter"/>
</dbReference>
<evidence type="ECO:0000256" key="2">
    <source>
        <dbReference type="ARBA" id="ARBA00022692"/>
    </source>
</evidence>
<dbReference type="PANTHER" id="PTHR10846">
    <property type="entry name" value="SODIUM/POTASSIUM/CALCIUM EXCHANGER"/>
    <property type="match status" value="1"/>
</dbReference>
<feature type="transmembrane region" description="Helical" evidence="5">
    <location>
        <begin position="43"/>
        <end position="63"/>
    </location>
</feature>
<dbReference type="Gene3D" id="1.20.1420.30">
    <property type="entry name" value="NCX, central ion-binding region"/>
    <property type="match status" value="1"/>
</dbReference>
<comment type="subcellular location">
    <subcellularLocation>
        <location evidence="1">Membrane</location>
        <topology evidence="1">Multi-pass membrane protein</topology>
    </subcellularLocation>
</comment>
<dbReference type="InterPro" id="IPR004837">
    <property type="entry name" value="NaCa_Exmemb"/>
</dbReference>
<gene>
    <name evidence="7" type="ORF">BLL52_0367</name>
</gene>
<keyword evidence="3 5" id="KW-1133">Transmembrane helix</keyword>
<comment type="caution">
    <text evidence="7">The sequence shown here is derived from an EMBL/GenBank/DDBJ whole genome shotgun (WGS) entry which is preliminary data.</text>
</comment>
<protein>
    <submittedName>
        <fullName evidence="7">Sodium/calcium antiporter</fullName>
    </submittedName>
</protein>
<evidence type="ECO:0000313" key="7">
    <source>
        <dbReference type="EMBL" id="OLP08365.1"/>
    </source>
</evidence>